<evidence type="ECO:0000256" key="2">
    <source>
        <dbReference type="SAM" id="MobiDB-lite"/>
    </source>
</evidence>
<feature type="chain" id="PRO_5045285220" evidence="4">
    <location>
        <begin position="38"/>
        <end position="1285"/>
    </location>
</feature>
<gene>
    <name evidence="6" type="ORF">KK097_10155</name>
</gene>
<dbReference type="Proteomes" id="UP001519641">
    <property type="component" value="Unassembled WGS sequence"/>
</dbReference>
<dbReference type="InterPro" id="IPR013780">
    <property type="entry name" value="Glyco_hydro_b"/>
</dbReference>
<keyword evidence="3" id="KW-0812">Transmembrane</keyword>
<evidence type="ECO:0000256" key="1">
    <source>
        <dbReference type="ARBA" id="ARBA00007806"/>
    </source>
</evidence>
<feature type="transmembrane region" description="Helical" evidence="3">
    <location>
        <begin position="1256"/>
        <end position="1276"/>
    </location>
</feature>
<dbReference type="PROSITE" id="PS51175">
    <property type="entry name" value="CBM6"/>
    <property type="match status" value="2"/>
</dbReference>
<dbReference type="PANTHER" id="PTHR43863">
    <property type="entry name" value="HYDROLASE, PUTATIVE (AFU_ORTHOLOGUE AFUA_1G03140)-RELATED"/>
    <property type="match status" value="1"/>
</dbReference>
<dbReference type="SUPFAM" id="SSF51445">
    <property type="entry name" value="(Trans)glycosidases"/>
    <property type="match status" value="1"/>
</dbReference>
<dbReference type="InterPro" id="IPR000322">
    <property type="entry name" value="Glyco_hydro_31_TIM"/>
</dbReference>
<evidence type="ECO:0000256" key="4">
    <source>
        <dbReference type="SAM" id="SignalP"/>
    </source>
</evidence>
<evidence type="ECO:0000313" key="6">
    <source>
        <dbReference type="EMBL" id="MBT1588174.1"/>
    </source>
</evidence>
<protein>
    <submittedName>
        <fullName evidence="6">Carbohydrate-binding protein</fullName>
    </submittedName>
</protein>
<dbReference type="Pfam" id="PF03422">
    <property type="entry name" value="CBM_6"/>
    <property type="match status" value="1"/>
</dbReference>
<dbReference type="CDD" id="cd04083">
    <property type="entry name" value="CBM35_Lmo2446-like"/>
    <property type="match status" value="1"/>
</dbReference>
<keyword evidence="7" id="KW-1185">Reference proteome</keyword>
<comment type="similarity">
    <text evidence="1">Belongs to the glycosyl hydrolase 31 family.</text>
</comment>
<dbReference type="InterPro" id="IPR051816">
    <property type="entry name" value="Glycosyl_Hydrolase_31"/>
</dbReference>
<feature type="region of interest" description="Disordered" evidence="2">
    <location>
        <begin position="984"/>
        <end position="1007"/>
    </location>
</feature>
<feature type="region of interest" description="Disordered" evidence="2">
    <location>
        <begin position="1203"/>
        <end position="1244"/>
    </location>
</feature>
<feature type="signal peptide" evidence="4">
    <location>
        <begin position="1"/>
        <end position="37"/>
    </location>
</feature>
<feature type="domain" description="CBM6" evidence="5">
    <location>
        <begin position="150"/>
        <end position="280"/>
    </location>
</feature>
<dbReference type="SUPFAM" id="SSF49785">
    <property type="entry name" value="Galactose-binding domain-like"/>
    <property type="match status" value="2"/>
</dbReference>
<evidence type="ECO:0000256" key="3">
    <source>
        <dbReference type="SAM" id="Phobius"/>
    </source>
</evidence>
<dbReference type="Pfam" id="PF16990">
    <property type="entry name" value="CBM_35"/>
    <property type="match status" value="1"/>
</dbReference>
<feature type="domain" description="CBM6" evidence="5">
    <location>
        <begin position="302"/>
        <end position="429"/>
    </location>
</feature>
<dbReference type="Pfam" id="PF01055">
    <property type="entry name" value="Glyco_hydro_31_2nd"/>
    <property type="match status" value="1"/>
</dbReference>
<keyword evidence="4" id="KW-0732">Signal</keyword>
<dbReference type="Gene3D" id="2.60.120.260">
    <property type="entry name" value="Galactose-binding domain-like"/>
    <property type="match status" value="2"/>
</dbReference>
<evidence type="ECO:0000313" key="7">
    <source>
        <dbReference type="Proteomes" id="UP001519641"/>
    </source>
</evidence>
<dbReference type="InterPro" id="IPR017853">
    <property type="entry name" value="GH"/>
</dbReference>
<comment type="caution">
    <text evidence="6">The sequence shown here is derived from an EMBL/GenBank/DDBJ whole genome shotgun (WGS) entry which is preliminary data.</text>
</comment>
<dbReference type="InterPro" id="IPR048395">
    <property type="entry name" value="Glyco_hydro_31_C"/>
</dbReference>
<reference evidence="6 7" key="1">
    <citation type="submission" date="2021-05" db="EMBL/GenBank/DDBJ databases">
        <title>Whole genome sequence of Curtobacterium flaccumfaciens pv. flaccumfaciens strain CFBP 8819.</title>
        <authorList>
            <person name="Osdaghi E."/>
            <person name="Taghouti G."/>
            <person name="Portier P."/>
            <person name="Fazliarab A."/>
            <person name="Taghavi S.M."/>
            <person name="Briand M."/>
            <person name="Le-Saux M."/>
            <person name="Jacques M.-A."/>
        </authorList>
    </citation>
    <scope>NUCLEOTIDE SEQUENCE [LARGE SCALE GENOMIC DNA]</scope>
    <source>
        <strain evidence="6 7">CFBP 8819</strain>
    </source>
</reference>
<dbReference type="SUPFAM" id="SSF51011">
    <property type="entry name" value="Glycosyl hydrolase domain"/>
    <property type="match status" value="1"/>
</dbReference>
<accession>A0ABS5VGN0</accession>
<name>A0ABS5VGN0_9MICO</name>
<dbReference type="Pfam" id="PF21365">
    <property type="entry name" value="Glyco_hydro_31_3rd"/>
    <property type="match status" value="1"/>
</dbReference>
<keyword evidence="3" id="KW-1133">Transmembrane helix</keyword>
<feature type="compositionally biased region" description="Low complexity" evidence="2">
    <location>
        <begin position="1203"/>
        <end position="1222"/>
    </location>
</feature>
<dbReference type="InterPro" id="IPR008979">
    <property type="entry name" value="Galactose-bd-like_sf"/>
</dbReference>
<dbReference type="Gene3D" id="3.20.20.80">
    <property type="entry name" value="Glycosidases"/>
    <property type="match status" value="1"/>
</dbReference>
<dbReference type="EMBL" id="JAHEWS010000013">
    <property type="protein sequence ID" value="MBT1588174.1"/>
    <property type="molecule type" value="Genomic_DNA"/>
</dbReference>
<dbReference type="Gene3D" id="2.60.40.1180">
    <property type="entry name" value="Golgi alpha-mannosidase II"/>
    <property type="match status" value="2"/>
</dbReference>
<dbReference type="InterPro" id="IPR005084">
    <property type="entry name" value="CBM6"/>
</dbReference>
<dbReference type="RefSeq" id="WP_214544621.1">
    <property type="nucleotide sequence ID" value="NZ_JAHEWS010000013.1"/>
</dbReference>
<keyword evidence="3" id="KW-0472">Membrane</keyword>
<dbReference type="PANTHER" id="PTHR43863:SF2">
    <property type="entry name" value="MALTASE-GLUCOAMYLASE"/>
    <property type="match status" value="1"/>
</dbReference>
<sequence length="1285" mass="133540">MRPISFRSRGLRRALSSGIVAATALGMLGIAAIPAAADPAADRTVVSGQARFEVLSPTLIRTEYAGDSQFTDGSTFNVIGRDDFAPTTFTKTERDGWLTLDTGAMTVRYKEGSGAFTQDSLQTTVTTASGQRVTGTPWVSTPTPSCTIGSLCEAETLGLTGLSLATDHTGFTGAGFAAGFESVGNAMTFTTTAERAGSYDLALRYANSQGGDGQVATRTLSLTVDGGAAKTIRLAPGANWDDWKTTAATTLDLPAGEHRVRIERTADDSGRVNVDSLALVSTGAAYPAPSTTVTGEDCAFGTVCQAEDSARTAPATTATNHNGFAGVGFVAGFERAGAQLTTHITGVPAAGDYALQVRYANGSAGTPTLTAAPTGQQSTTAPLPRTSGWDYWNTATVPVHLAAGTNDVVIGCPTVTNNCNVNFDTVAVVNTASPVLAAHAPLGGYRRDLDTANGSVKTNPGLLYQDGWSLLDDSASALYDQATDTVIPAGDHGGERYQDGYVFGYGSDYRHALQELAVLTGPTKLLPRWAYGIWYSEYYDRSQADYLAIAKQFQDEGVPVDVMAIDTDYKIGSPTNQGDSKWNGWSVDPSRIPDMTGLLADWHAEGIHNTLNIHPSISSQDPQFAKAQATAKGKLTKGDGDRYLFDWSDPDQLKAYFDLHTSLQPKGVDMWWLDWCCSENSKYSANGVTPDAFINQQYAKYTDQALGGRGLAFSRAYGSLTAGGYGNPQAVPTGPWADKRTTVHFTGDTTSSWDMLLAEVGYTPGESAATGLASVSHDIGGHNGAQYGIEGAEEGTTQLPEDLYARWVQLGTFQPIDRLHSNHSDRLPWQYPAAAEASAKRFLNLREALVPLTYTLAAQATETGTPILQPLYLQYPGAQESYAQAGSEYLYGQDVLVAPVTTAHDDSGKATRSVWFPAGSSWTDWFTGKTYAGGTTADVTTDLNSMPVFVKSGGIVPTRSEQVRNDAAPLDAVTLTVATGADGSFDLHEDAGEDSAADSTPGAAAESSAMTTAAASAKAAAGSASTAVRYTQQATGGSLAIAPADGSFAGQVQDRSWTATFTNADRPRTVTIDGRVIADTAWTYDADTRTISVPVDERSVTKRTVVAFSSEAAATPVLQVESPRVDAGDTQTVTGAGFPADTDVALATAPRIGGATAHTDASGAFSADLRVPGTASGRVTVTASVDGVALARAAFTVEAAAAPAPTTSPGAGTPGSGAPTPGDNGSGTPGAAAPGNGGADAGSDPGGALAWTGANLLPLGLLAAALLAAGGLVWTLRSRRRRLRG</sequence>
<proteinExistence type="inferred from homology"/>
<evidence type="ECO:0000259" key="5">
    <source>
        <dbReference type="PROSITE" id="PS51175"/>
    </source>
</evidence>
<organism evidence="6 7">
    <name type="scientific">Curtobacterium aurantiacum</name>
    <dbReference type="NCBI Taxonomy" id="3236919"/>
    <lineage>
        <taxon>Bacteria</taxon>
        <taxon>Bacillati</taxon>
        <taxon>Actinomycetota</taxon>
        <taxon>Actinomycetes</taxon>
        <taxon>Micrococcales</taxon>
        <taxon>Microbacteriaceae</taxon>
        <taxon>Curtobacterium</taxon>
    </lineage>
</organism>